<dbReference type="Gene3D" id="3.40.50.1820">
    <property type="entry name" value="alpha/beta hydrolase"/>
    <property type="match status" value="1"/>
</dbReference>
<keyword evidence="1 3" id="KW-0378">Hydrolase</keyword>
<dbReference type="GeneID" id="63980057"/>
<evidence type="ECO:0000259" key="2">
    <source>
        <dbReference type="Pfam" id="PF07859"/>
    </source>
</evidence>
<organism evidence="3 6">
    <name type="scientific">Streptomyces californicus</name>
    <dbReference type="NCBI Taxonomy" id="67351"/>
    <lineage>
        <taxon>Bacteria</taxon>
        <taxon>Bacillati</taxon>
        <taxon>Actinomycetota</taxon>
        <taxon>Actinomycetes</taxon>
        <taxon>Kitasatosporales</taxon>
        <taxon>Streptomycetaceae</taxon>
        <taxon>Streptomyces</taxon>
    </lineage>
</organism>
<keyword evidence="5" id="KW-1185">Reference proteome</keyword>
<evidence type="ECO:0000313" key="4">
    <source>
        <dbReference type="EMBL" id="QRV41203.1"/>
    </source>
</evidence>
<proteinExistence type="predicted"/>
<name>A0ABD7D1Z7_9ACTN</name>
<dbReference type="InterPro" id="IPR050300">
    <property type="entry name" value="GDXG_lipolytic_enzyme"/>
</dbReference>
<protein>
    <submittedName>
        <fullName evidence="3">Alpha/beta hydrolase fold domain-containing protein</fullName>
    </submittedName>
</protein>
<dbReference type="EMBL" id="CP070249">
    <property type="protein sequence ID" value="QRV41203.1"/>
    <property type="molecule type" value="Genomic_DNA"/>
</dbReference>
<dbReference type="InterPro" id="IPR029058">
    <property type="entry name" value="AB_hydrolase_fold"/>
</dbReference>
<accession>A0ABD7D1Z7</accession>
<gene>
    <name evidence="4" type="ORF">I6J41_10975</name>
    <name evidence="3" type="ORF">I6J42_22610</name>
</gene>
<dbReference type="Proteomes" id="UP000623926">
    <property type="component" value="Chromosome"/>
</dbReference>
<evidence type="ECO:0000313" key="5">
    <source>
        <dbReference type="Proteomes" id="UP000598054"/>
    </source>
</evidence>
<reference evidence="5 6" key="1">
    <citation type="submission" date="2021-02" db="EMBL/GenBank/DDBJ databases">
        <title>FDA dAtabase for Regulatory Grade micrObial Sequences (FDA-ARGOS): Supporting development and validation of Infectious Disease Dx tests.</title>
        <authorList>
            <person name="Sproer C."/>
            <person name="Gronow S."/>
            <person name="Severitt S."/>
            <person name="Schroder I."/>
            <person name="Tallon L."/>
            <person name="Sadzewicz L."/>
            <person name="Zhao X."/>
            <person name="Boylan J."/>
            <person name="Ott S."/>
            <person name="Bowen H."/>
            <person name="Vavikolanu K."/>
            <person name="Mehta A."/>
            <person name="Aluvathingal J."/>
            <person name="Nadendla S."/>
            <person name="Lowell S."/>
            <person name="Myers T."/>
            <person name="Yan Y."/>
            <person name="Sichtig H."/>
        </authorList>
    </citation>
    <scope>NUCLEOTIDE SEQUENCE [LARGE SCALE GENOMIC DNA]</scope>
    <source>
        <strain evidence="4 5">FDAARGOS_1211</strain>
        <strain evidence="3 6">FDAARGOS_1212</strain>
    </source>
</reference>
<dbReference type="EMBL" id="CP070245">
    <property type="protein sequence ID" value="QRV36532.1"/>
    <property type="molecule type" value="Genomic_DNA"/>
</dbReference>
<evidence type="ECO:0000313" key="6">
    <source>
        <dbReference type="Proteomes" id="UP000623926"/>
    </source>
</evidence>
<dbReference type="AlphaFoldDB" id="A0ABD7D1Z7"/>
<evidence type="ECO:0000313" key="3">
    <source>
        <dbReference type="EMBL" id="QRV36532.1"/>
    </source>
</evidence>
<dbReference type="Proteomes" id="UP000598054">
    <property type="component" value="Chromosome"/>
</dbReference>
<dbReference type="PANTHER" id="PTHR48081:SF8">
    <property type="entry name" value="ALPHA_BETA HYDROLASE FOLD-3 DOMAIN-CONTAINING PROTEIN-RELATED"/>
    <property type="match status" value="1"/>
</dbReference>
<dbReference type="PANTHER" id="PTHR48081">
    <property type="entry name" value="AB HYDROLASE SUPERFAMILY PROTEIN C4A8.06C"/>
    <property type="match status" value="1"/>
</dbReference>
<dbReference type="RefSeq" id="WP_030113075.1">
    <property type="nucleotide sequence ID" value="NZ_CP070242.1"/>
</dbReference>
<dbReference type="SUPFAM" id="SSF53474">
    <property type="entry name" value="alpha/beta-Hydrolases"/>
    <property type="match status" value="1"/>
</dbReference>
<evidence type="ECO:0000256" key="1">
    <source>
        <dbReference type="ARBA" id="ARBA00022801"/>
    </source>
</evidence>
<dbReference type="InterPro" id="IPR013094">
    <property type="entry name" value="AB_hydrolase_3"/>
</dbReference>
<dbReference type="Pfam" id="PF07859">
    <property type="entry name" value="Abhydrolase_3"/>
    <property type="match status" value="1"/>
</dbReference>
<sequence>MRFALEDLFADVPAEQVAEARAFYRARVAGRGPASFEELEAIRARRSAPPAADPPAAEEMAEAAGARVPVRVFLPSGGAPRGVHLDIHGGGFYMDTAAHGDVRNRALAEALNSVVVSVDYRLAPENPWPAAPDDCETAALWLAEQAEDRFGTSRLTIGGSSAGATLALATLLRLRDRGSQDAPSGPDDAVPASRCGDAVSRPANMIGRFTGAALQFGTYDMSALTPAGRRIADEYFIEAYVGHVPARDRVLPDVSPLYADLTGLPPALLVIGAEDVLLEDNLTLAGRLSAAGNDVELHLYPAAPHGFTGHPTALAATALAGIGSWLRERLSLTGPARPS</sequence>
<feature type="domain" description="Alpha/beta hydrolase fold-3" evidence="2">
    <location>
        <begin position="86"/>
        <end position="308"/>
    </location>
</feature>
<dbReference type="GO" id="GO:0016787">
    <property type="term" value="F:hydrolase activity"/>
    <property type="evidence" value="ECO:0007669"/>
    <property type="project" value="UniProtKB-KW"/>
</dbReference>